<evidence type="ECO:0000256" key="1">
    <source>
        <dbReference type="SAM" id="MobiDB-lite"/>
    </source>
</evidence>
<organism evidence="2 3">
    <name type="scientific">Amanita thiersii Skay4041</name>
    <dbReference type="NCBI Taxonomy" id="703135"/>
    <lineage>
        <taxon>Eukaryota</taxon>
        <taxon>Fungi</taxon>
        <taxon>Dikarya</taxon>
        <taxon>Basidiomycota</taxon>
        <taxon>Agaricomycotina</taxon>
        <taxon>Agaricomycetes</taxon>
        <taxon>Agaricomycetidae</taxon>
        <taxon>Agaricales</taxon>
        <taxon>Pluteineae</taxon>
        <taxon>Amanitaceae</taxon>
        <taxon>Amanita</taxon>
    </lineage>
</organism>
<keyword evidence="3" id="KW-1185">Reference proteome</keyword>
<dbReference type="Proteomes" id="UP000242287">
    <property type="component" value="Unassembled WGS sequence"/>
</dbReference>
<dbReference type="EMBL" id="KZ302065">
    <property type="protein sequence ID" value="PFH48353.1"/>
    <property type="molecule type" value="Genomic_DNA"/>
</dbReference>
<protein>
    <submittedName>
        <fullName evidence="2">Uncharacterized protein</fullName>
    </submittedName>
</protein>
<sequence>MPLEAYKSYAAAQPSPDQHYAWSSTVSSILYTDKNCSSIVVPDVLKGIYRVFEFKDQASKQSFCIFSEISKGNDEEKYHNYEKGWGLLVVPSTRAAVSCFVHLSAPFPQAGINTVSQATAAFTGIGAKSLFIPGRNRNAYNKRSKCTVNPAYNKTSSVHDNIRNWQNRNGGCLPASCAHIQFMGKGASYDSDEQERRRARVPVTSHADSIDSIRIATDSTSSMHRLMRTPLSCLVLACTRVYNLSPNYSHFSRLLRNAESSTNQILTISNSSGWYGKNPNYSGRRIRDNLRKKCPDWKLSLPSDSSCNLIGSNNIVGRLLNGVDVSKVCTEPASPDKKKGEFAQLESSPNMRGKDRHEIWVEVLKQSCPAVNAAGMDIDDTDVWSE</sequence>
<dbReference type="OrthoDB" id="5803672at2759"/>
<gene>
    <name evidence="2" type="ORF">AMATHDRAFT_87139</name>
</gene>
<proteinExistence type="predicted"/>
<dbReference type="STRING" id="703135.A0A2A9NL09"/>
<feature type="region of interest" description="Disordered" evidence="1">
    <location>
        <begin position="333"/>
        <end position="353"/>
    </location>
</feature>
<accession>A0A2A9NL09</accession>
<evidence type="ECO:0000313" key="3">
    <source>
        <dbReference type="Proteomes" id="UP000242287"/>
    </source>
</evidence>
<dbReference type="AlphaFoldDB" id="A0A2A9NL09"/>
<evidence type="ECO:0000313" key="2">
    <source>
        <dbReference type="EMBL" id="PFH48353.1"/>
    </source>
</evidence>
<name>A0A2A9NL09_9AGAR</name>
<reference evidence="2 3" key="1">
    <citation type="submission" date="2014-02" db="EMBL/GenBank/DDBJ databases">
        <title>Transposable element dynamics among asymbiotic and ectomycorrhizal Amanita fungi.</title>
        <authorList>
            <consortium name="DOE Joint Genome Institute"/>
            <person name="Hess J."/>
            <person name="Skrede I."/>
            <person name="Wolfe B."/>
            <person name="LaButti K."/>
            <person name="Ohm R.A."/>
            <person name="Grigoriev I.V."/>
            <person name="Pringle A."/>
        </authorList>
    </citation>
    <scope>NUCLEOTIDE SEQUENCE [LARGE SCALE GENOMIC DNA]</scope>
    <source>
        <strain evidence="2 3">SKay4041</strain>
    </source>
</reference>